<dbReference type="eggNOG" id="COG0277">
    <property type="taxonomic scope" value="Bacteria"/>
</dbReference>
<reference evidence="6 7" key="1">
    <citation type="journal article" date="2009" name="PLoS ONE">
        <title>Complete genome sequence of the aerobic CO-oxidizing thermophile Thermomicrobium roseum.</title>
        <authorList>
            <person name="Wu D."/>
            <person name="Raymond J."/>
            <person name="Wu M."/>
            <person name="Chatterji S."/>
            <person name="Ren Q."/>
            <person name="Graham J.E."/>
            <person name="Bryant D.A."/>
            <person name="Robb F."/>
            <person name="Colman A."/>
            <person name="Tallon L.J."/>
            <person name="Badger J.H."/>
            <person name="Madupu R."/>
            <person name="Ward N.L."/>
            <person name="Eisen J.A."/>
        </authorList>
    </citation>
    <scope>NUCLEOTIDE SEQUENCE [LARGE SCALE GENOMIC DNA]</scope>
    <source>
        <strain evidence="7">ATCC 27502 / DSM 5159 / P-2</strain>
    </source>
</reference>
<evidence type="ECO:0000256" key="4">
    <source>
        <dbReference type="ARBA" id="ARBA00023002"/>
    </source>
</evidence>
<dbReference type="HOGENOM" id="CLU_017779_0_1_0"/>
<keyword evidence="7" id="KW-1185">Reference proteome</keyword>
<dbReference type="PANTHER" id="PTHR11748:SF103">
    <property type="entry name" value="GLYCOLATE OXIDASE SUBUNIT GLCE"/>
    <property type="match status" value="1"/>
</dbReference>
<dbReference type="AlphaFoldDB" id="B9KXS3"/>
<protein>
    <submittedName>
        <fullName evidence="6">Glycolate oxidase subunit glcE</fullName>
    </submittedName>
</protein>
<gene>
    <name evidence="6" type="ordered locus">trd_0261</name>
</gene>
<evidence type="ECO:0000256" key="1">
    <source>
        <dbReference type="ARBA" id="ARBA00001974"/>
    </source>
</evidence>
<dbReference type="SUPFAM" id="SSF55103">
    <property type="entry name" value="FAD-linked oxidases, C-terminal domain"/>
    <property type="match status" value="1"/>
</dbReference>
<keyword evidence="2" id="KW-0285">Flavoprotein</keyword>
<organism evidence="6 7">
    <name type="scientific">Thermomicrobium roseum (strain ATCC 27502 / DSM 5159 / P-2)</name>
    <dbReference type="NCBI Taxonomy" id="309801"/>
    <lineage>
        <taxon>Bacteria</taxon>
        <taxon>Pseudomonadati</taxon>
        <taxon>Thermomicrobiota</taxon>
        <taxon>Thermomicrobia</taxon>
        <taxon>Thermomicrobiales</taxon>
        <taxon>Thermomicrobiaceae</taxon>
        <taxon>Thermomicrobium</taxon>
    </lineage>
</organism>
<dbReference type="SUPFAM" id="SSF56176">
    <property type="entry name" value="FAD-binding/transporter-associated domain-like"/>
    <property type="match status" value="1"/>
</dbReference>
<dbReference type="Pfam" id="PF02913">
    <property type="entry name" value="FAD-oxidase_C"/>
    <property type="match status" value="1"/>
</dbReference>
<dbReference type="InterPro" id="IPR006094">
    <property type="entry name" value="Oxid_FAD_bind_N"/>
</dbReference>
<keyword evidence="3" id="KW-0274">FAD</keyword>
<evidence type="ECO:0000256" key="3">
    <source>
        <dbReference type="ARBA" id="ARBA00022827"/>
    </source>
</evidence>
<proteinExistence type="predicted"/>
<evidence type="ECO:0000313" key="7">
    <source>
        <dbReference type="Proteomes" id="UP000000447"/>
    </source>
</evidence>
<dbReference type="Pfam" id="PF01565">
    <property type="entry name" value="FAD_binding_4"/>
    <property type="match status" value="1"/>
</dbReference>
<dbReference type="InterPro" id="IPR004113">
    <property type="entry name" value="FAD-bd_oxidored_4_C"/>
</dbReference>
<dbReference type="PROSITE" id="PS51387">
    <property type="entry name" value="FAD_PCMH"/>
    <property type="match status" value="1"/>
</dbReference>
<evidence type="ECO:0000256" key="2">
    <source>
        <dbReference type="ARBA" id="ARBA00022630"/>
    </source>
</evidence>
<dbReference type="PANTHER" id="PTHR11748">
    <property type="entry name" value="D-LACTATE DEHYDROGENASE"/>
    <property type="match status" value="1"/>
</dbReference>
<evidence type="ECO:0000259" key="5">
    <source>
        <dbReference type="PROSITE" id="PS51387"/>
    </source>
</evidence>
<feature type="domain" description="FAD-binding PCMH-type" evidence="5">
    <location>
        <begin position="30"/>
        <end position="210"/>
    </location>
</feature>
<dbReference type="GO" id="GO:0016491">
    <property type="term" value="F:oxidoreductase activity"/>
    <property type="evidence" value="ECO:0007669"/>
    <property type="project" value="UniProtKB-KW"/>
</dbReference>
<keyword evidence="4" id="KW-0560">Oxidoreductase</keyword>
<dbReference type="RefSeq" id="WP_012641673.1">
    <property type="nucleotide sequence ID" value="NC_011959.1"/>
</dbReference>
<dbReference type="InterPro" id="IPR016169">
    <property type="entry name" value="FAD-bd_PCMH_sub2"/>
</dbReference>
<accession>B9KXS3</accession>
<sequence>MTGTTRLAPGVAMERLAELGAPHDPRAYRVDGLEPLVALAPETPEAVAEALAVCAAAGLVVIPWGGGRQMGLGNLPERYDVALDVRSLSAITHYEPDDLTIAVQAGRSIASLSSELAAHGQMLPIEAADPERVTIGGLVATGIGCPRRFGYGSLRDLIIGITVALPDGTLARGGGIVVKNVSGYDMMRLHFGALGSLGVIIQANFKVLPAPEAQRTLLLSFRESDQSAAAALTLRTSQLAPTALVVLAPPVAKRLADLERWVLAARCEGPEGAVERQVERLRASVETASGESVVLDDRKTLAFWSSVQGELEATPFDRELRVRIGELPSRLGELAAQLERRYGSALRSLVLDSGSGLAYVTVSGEPVELRAFWGELRELGRHATLLGAPIEVKAGEDVFGRHPEGIPVMRRLKETFDPERILNRGRFIAHL</sequence>
<comment type="cofactor">
    <cofactor evidence="1">
        <name>FAD</name>
        <dbReference type="ChEBI" id="CHEBI:57692"/>
    </cofactor>
</comment>
<dbReference type="InterPro" id="IPR036318">
    <property type="entry name" value="FAD-bd_PCMH-like_sf"/>
</dbReference>
<dbReference type="EMBL" id="CP001275">
    <property type="protein sequence ID" value="ACM05816.1"/>
    <property type="molecule type" value="Genomic_DNA"/>
</dbReference>
<dbReference type="KEGG" id="tro:trd_0261"/>
<dbReference type="InterPro" id="IPR016164">
    <property type="entry name" value="FAD-linked_Oxase-like_C"/>
</dbReference>
<dbReference type="InterPro" id="IPR016166">
    <property type="entry name" value="FAD-bd_PCMH"/>
</dbReference>
<name>B9KXS3_THERP</name>
<dbReference type="GO" id="GO:0071949">
    <property type="term" value="F:FAD binding"/>
    <property type="evidence" value="ECO:0007669"/>
    <property type="project" value="InterPro"/>
</dbReference>
<evidence type="ECO:0000313" key="6">
    <source>
        <dbReference type="EMBL" id="ACM05816.1"/>
    </source>
</evidence>
<dbReference type="STRING" id="309801.trd_0261"/>
<dbReference type="Proteomes" id="UP000000447">
    <property type="component" value="Chromosome"/>
</dbReference>
<dbReference type="Gene3D" id="3.30.465.10">
    <property type="match status" value="1"/>
</dbReference>